<dbReference type="Pfam" id="PF00005">
    <property type="entry name" value="ABC_tran"/>
    <property type="match status" value="1"/>
</dbReference>
<dbReference type="InterPro" id="IPR027417">
    <property type="entry name" value="P-loop_NTPase"/>
</dbReference>
<dbReference type="CDD" id="cd03249">
    <property type="entry name" value="ABC_MTABC3_MDL1_MDL2"/>
    <property type="match status" value="1"/>
</dbReference>
<dbReference type="PANTHER" id="PTHR43394">
    <property type="entry name" value="ATP-DEPENDENT PERMEASE MDL1, MITOCHONDRIAL"/>
    <property type="match status" value="1"/>
</dbReference>
<feature type="transmembrane region" description="Helical" evidence="9">
    <location>
        <begin position="483"/>
        <end position="501"/>
    </location>
</feature>
<feature type="transmembrane region" description="Helical" evidence="9">
    <location>
        <begin position="513"/>
        <end position="537"/>
    </location>
</feature>
<dbReference type="InterPro" id="IPR003439">
    <property type="entry name" value="ABC_transporter-like_ATP-bd"/>
</dbReference>
<dbReference type="FunFam" id="3.40.50.300:FF:000403">
    <property type="entry name" value="ATP-binding cassette sub-family B member 8, mitochondrial"/>
    <property type="match status" value="1"/>
</dbReference>
<proteinExistence type="predicted"/>
<organism evidence="12 13">
    <name type="scientific">Elysia marginata</name>
    <dbReference type="NCBI Taxonomy" id="1093978"/>
    <lineage>
        <taxon>Eukaryota</taxon>
        <taxon>Metazoa</taxon>
        <taxon>Spiralia</taxon>
        <taxon>Lophotrochozoa</taxon>
        <taxon>Mollusca</taxon>
        <taxon>Gastropoda</taxon>
        <taxon>Heterobranchia</taxon>
        <taxon>Euthyneura</taxon>
        <taxon>Panpulmonata</taxon>
        <taxon>Sacoglossa</taxon>
        <taxon>Placobranchoidea</taxon>
        <taxon>Plakobranchidae</taxon>
        <taxon>Elysia</taxon>
    </lineage>
</organism>
<evidence type="ECO:0000259" key="10">
    <source>
        <dbReference type="PROSITE" id="PS50893"/>
    </source>
</evidence>
<feature type="transmembrane region" description="Helical" evidence="9">
    <location>
        <begin position="105"/>
        <end position="126"/>
    </location>
</feature>
<feature type="region of interest" description="Disordered" evidence="8">
    <location>
        <begin position="820"/>
        <end position="843"/>
    </location>
</feature>
<keyword evidence="3 9" id="KW-0812">Transmembrane</keyword>
<evidence type="ECO:0000256" key="1">
    <source>
        <dbReference type="ARBA" id="ARBA00004448"/>
    </source>
</evidence>
<keyword evidence="2" id="KW-0813">Transport</keyword>
<dbReference type="GO" id="GO:0090374">
    <property type="term" value="P:oligopeptide export from mitochondrion"/>
    <property type="evidence" value="ECO:0007669"/>
    <property type="project" value="TreeGrafter"/>
</dbReference>
<dbReference type="PROSITE" id="PS50893">
    <property type="entry name" value="ABC_TRANSPORTER_2"/>
    <property type="match status" value="1"/>
</dbReference>
<feature type="transmembrane region" description="Helical" evidence="9">
    <location>
        <begin position="257"/>
        <end position="280"/>
    </location>
</feature>
<evidence type="ECO:0000256" key="2">
    <source>
        <dbReference type="ARBA" id="ARBA00022448"/>
    </source>
</evidence>
<comment type="caution">
    <text evidence="12">The sequence shown here is derived from an EMBL/GenBank/DDBJ whole genome shotgun (WGS) entry which is preliminary data.</text>
</comment>
<comment type="subcellular location">
    <subcellularLocation>
        <location evidence="1">Mitochondrion inner membrane</location>
        <topology evidence="1">Multi-pass membrane protein</topology>
    </subcellularLocation>
</comment>
<keyword evidence="4" id="KW-0547">Nucleotide-binding</keyword>
<dbReference type="Gene3D" id="3.40.50.300">
    <property type="entry name" value="P-loop containing nucleotide triphosphate hydrolases"/>
    <property type="match status" value="1"/>
</dbReference>
<dbReference type="Gene3D" id="1.20.1560.10">
    <property type="entry name" value="ABC transporter type 1, transmembrane domain"/>
    <property type="match status" value="1"/>
</dbReference>
<dbReference type="SUPFAM" id="SSF90123">
    <property type="entry name" value="ABC transporter transmembrane region"/>
    <property type="match status" value="1"/>
</dbReference>
<dbReference type="Pfam" id="PF00664">
    <property type="entry name" value="ABC_membrane"/>
    <property type="match status" value="1"/>
</dbReference>
<dbReference type="InterPro" id="IPR003593">
    <property type="entry name" value="AAA+_ATPase"/>
</dbReference>
<dbReference type="InterPro" id="IPR017871">
    <property type="entry name" value="ABC_transporter-like_CS"/>
</dbReference>
<name>A0AAV4FK44_9GAST</name>
<evidence type="ECO:0000256" key="4">
    <source>
        <dbReference type="ARBA" id="ARBA00022741"/>
    </source>
</evidence>
<dbReference type="InterPro" id="IPR011527">
    <property type="entry name" value="ABC1_TM_dom"/>
</dbReference>
<accession>A0AAV4FK44</accession>
<feature type="transmembrane region" description="Helical" evidence="9">
    <location>
        <begin position="64"/>
        <end position="85"/>
    </location>
</feature>
<evidence type="ECO:0000256" key="8">
    <source>
        <dbReference type="SAM" id="MobiDB-lite"/>
    </source>
</evidence>
<evidence type="ECO:0000256" key="7">
    <source>
        <dbReference type="ARBA" id="ARBA00023136"/>
    </source>
</evidence>
<dbReference type="GO" id="GO:0005524">
    <property type="term" value="F:ATP binding"/>
    <property type="evidence" value="ECO:0007669"/>
    <property type="project" value="UniProtKB-KW"/>
</dbReference>
<feature type="domain" description="ABC transporter" evidence="10">
    <location>
        <begin position="580"/>
        <end position="815"/>
    </location>
</feature>
<feature type="transmembrane region" description="Helical" evidence="9">
    <location>
        <begin position="376"/>
        <end position="393"/>
    </location>
</feature>
<evidence type="ECO:0000256" key="5">
    <source>
        <dbReference type="ARBA" id="ARBA00022840"/>
    </source>
</evidence>
<feature type="region of interest" description="Disordered" evidence="8">
    <location>
        <begin position="871"/>
        <end position="898"/>
    </location>
</feature>
<protein>
    <submittedName>
        <fullName evidence="12">ABC transporter B family protein</fullName>
    </submittedName>
</protein>
<feature type="transmembrane region" description="Helical" evidence="9">
    <location>
        <begin position="399"/>
        <end position="419"/>
    </location>
</feature>
<dbReference type="GO" id="GO:0005743">
    <property type="term" value="C:mitochondrial inner membrane"/>
    <property type="evidence" value="ECO:0007669"/>
    <property type="project" value="UniProtKB-SubCell"/>
</dbReference>
<feature type="transmembrane region" description="Helical" evidence="9">
    <location>
        <begin position="300"/>
        <end position="323"/>
    </location>
</feature>
<dbReference type="Proteomes" id="UP000762676">
    <property type="component" value="Unassembled WGS sequence"/>
</dbReference>
<feature type="compositionally biased region" description="Acidic residues" evidence="8">
    <location>
        <begin position="871"/>
        <end position="884"/>
    </location>
</feature>
<gene>
    <name evidence="12" type="ORF">ElyMa_000393900</name>
</gene>
<dbReference type="PANTHER" id="PTHR43394:SF1">
    <property type="entry name" value="ATP-BINDING CASSETTE SUB-FAMILY B MEMBER 10, MITOCHONDRIAL"/>
    <property type="match status" value="1"/>
</dbReference>
<dbReference type="SUPFAM" id="SSF52540">
    <property type="entry name" value="P-loop containing nucleoside triphosphate hydrolases"/>
    <property type="match status" value="1"/>
</dbReference>
<keyword evidence="7 9" id="KW-0472">Membrane</keyword>
<dbReference type="CDD" id="cd18780">
    <property type="entry name" value="ABC_6TM_AtABCB27_like"/>
    <property type="match status" value="1"/>
</dbReference>
<dbReference type="SMART" id="SM00382">
    <property type="entry name" value="AAA"/>
    <property type="match status" value="1"/>
</dbReference>
<keyword evidence="5" id="KW-0067">ATP-binding</keyword>
<dbReference type="InterPro" id="IPR039421">
    <property type="entry name" value="Type_1_exporter"/>
</dbReference>
<dbReference type="FunFam" id="1.20.1560.10:FF:000058">
    <property type="entry name" value="ABC transporter B family member 25"/>
    <property type="match status" value="1"/>
</dbReference>
<feature type="domain" description="ABC transmembrane type-1" evidence="11">
    <location>
        <begin position="261"/>
        <end position="546"/>
    </location>
</feature>
<dbReference type="PROSITE" id="PS00211">
    <property type="entry name" value="ABC_TRANSPORTER_1"/>
    <property type="match status" value="1"/>
</dbReference>
<evidence type="ECO:0000256" key="6">
    <source>
        <dbReference type="ARBA" id="ARBA00022989"/>
    </source>
</evidence>
<evidence type="ECO:0000256" key="3">
    <source>
        <dbReference type="ARBA" id="ARBA00022692"/>
    </source>
</evidence>
<dbReference type="PROSITE" id="PS50929">
    <property type="entry name" value="ABC_TM1F"/>
    <property type="match status" value="1"/>
</dbReference>
<feature type="region of interest" description="Disordered" evidence="8">
    <location>
        <begin position="1"/>
        <end position="20"/>
    </location>
</feature>
<evidence type="ECO:0000313" key="13">
    <source>
        <dbReference type="Proteomes" id="UP000762676"/>
    </source>
</evidence>
<reference evidence="12 13" key="1">
    <citation type="journal article" date="2021" name="Elife">
        <title>Chloroplast acquisition without the gene transfer in kleptoplastic sea slugs, Plakobranchus ocellatus.</title>
        <authorList>
            <person name="Maeda T."/>
            <person name="Takahashi S."/>
            <person name="Yoshida T."/>
            <person name="Shimamura S."/>
            <person name="Takaki Y."/>
            <person name="Nagai Y."/>
            <person name="Toyoda A."/>
            <person name="Suzuki Y."/>
            <person name="Arimoto A."/>
            <person name="Ishii H."/>
            <person name="Satoh N."/>
            <person name="Nishiyama T."/>
            <person name="Hasebe M."/>
            <person name="Maruyama T."/>
            <person name="Minagawa J."/>
            <person name="Obokata J."/>
            <person name="Shigenobu S."/>
        </authorList>
    </citation>
    <scope>NUCLEOTIDE SEQUENCE [LARGE SCALE GENOMIC DNA]</scope>
</reference>
<evidence type="ECO:0000259" key="11">
    <source>
        <dbReference type="PROSITE" id="PS50929"/>
    </source>
</evidence>
<keyword evidence="6 9" id="KW-1133">Transmembrane helix</keyword>
<dbReference type="GO" id="GO:0015421">
    <property type="term" value="F:ABC-type oligopeptide transporter activity"/>
    <property type="evidence" value="ECO:0007669"/>
    <property type="project" value="TreeGrafter"/>
</dbReference>
<sequence>MPQIDESHSFEEADTTHENRHLRSPLIDIEEGGRTANIDINRPGAEKRPTGAVNSRYWYPTLRYSFFFAAIIIIDSAVAVILWLTGGNSDYFIDNITKFNILDSVFDLAVIAFCKAPIYLVVINFAEKIAILRFSHPDNSILKFRGLICTCGIVIFSFSIFTYSTVKGSFILDHFLKDGASVAMHPTYYACVIWCFVTSLVVFVLSATLPIGLRHLRKQRVLKHYNEQGQELDDEGKVKPKNANLFRLVALAKPESGLLTAGMISMLVSTGVQTVAPLYFGKVVDAALDSMSSLNRTVLTLLGIYMAGAVSSLLRAFLFTLAGQRLVARLRTRLFSSVVEQDIAFFDVNRTGELCNRLSSDTAVLQNAITVNVSMLFRYLLQIIGSLVLMFYLNAALTGVLLAIVPVVSLGATQYGKFVRKMRKQFQDRLAEAGTQAEEALSSVRTVKSFTGEQKAIKVYGNFVQESYKVGKKLALAQGSMEGLFSLLAYGAIAAVLWYGGKLVYDNSQDPSQGITAGLLTSFLLYTLQVAMGFALLSSLYGDFMQAVGASVRIFTLLDRKPDVFVPPNPLTLQTLSGEIEFKDVKFTYPSRPESEVLKSVSFKVERGQMVALVGPSGGGKSTIVSLIERFYDPNEGSIMMDGCDLKLLDVGWFRQKVAAVSQEPTLFACSIRDNIAYGREATDEEVEDAARQANAHDFICGFEDGYNTLVGERGVRLSGGQKQRVAIARALIMNPTLLLLDEATSALDAESEHLVQEAIDRAMQRRTVIVIAHRLSTVRNANKVVVIDKGQIAEMGTHSELLARHGVYKRLVLRQLTAGNPGSTLGPSPHPRSPTSLAQIGNGDICKRDTINTNENQTNSKYQTHRLVEVEDEADESDNDEEYGFYGADSEEANLIN</sequence>
<dbReference type="EMBL" id="BMAT01000778">
    <property type="protein sequence ID" value="GFR73008.1"/>
    <property type="molecule type" value="Genomic_DNA"/>
</dbReference>
<feature type="transmembrane region" description="Helical" evidence="9">
    <location>
        <begin position="147"/>
        <end position="166"/>
    </location>
</feature>
<keyword evidence="13" id="KW-1185">Reference proteome</keyword>
<dbReference type="AlphaFoldDB" id="A0AAV4FK44"/>
<dbReference type="GO" id="GO:0016887">
    <property type="term" value="F:ATP hydrolysis activity"/>
    <property type="evidence" value="ECO:0007669"/>
    <property type="project" value="InterPro"/>
</dbReference>
<evidence type="ECO:0000313" key="12">
    <source>
        <dbReference type="EMBL" id="GFR73008.1"/>
    </source>
</evidence>
<evidence type="ECO:0000256" key="9">
    <source>
        <dbReference type="SAM" id="Phobius"/>
    </source>
</evidence>
<dbReference type="InterPro" id="IPR036640">
    <property type="entry name" value="ABC1_TM_sf"/>
</dbReference>
<feature type="transmembrane region" description="Helical" evidence="9">
    <location>
        <begin position="186"/>
        <end position="213"/>
    </location>
</feature>